<name>A0AAD9QCY2_ACRCE</name>
<dbReference type="EMBL" id="JARQWQ010000042">
    <property type="protein sequence ID" value="KAK2558943.1"/>
    <property type="molecule type" value="Genomic_DNA"/>
</dbReference>
<gene>
    <name evidence="1" type="ORF">P5673_018568</name>
</gene>
<organism evidence="1 2">
    <name type="scientific">Acropora cervicornis</name>
    <name type="common">Staghorn coral</name>
    <dbReference type="NCBI Taxonomy" id="6130"/>
    <lineage>
        <taxon>Eukaryota</taxon>
        <taxon>Metazoa</taxon>
        <taxon>Cnidaria</taxon>
        <taxon>Anthozoa</taxon>
        <taxon>Hexacorallia</taxon>
        <taxon>Scleractinia</taxon>
        <taxon>Astrocoeniina</taxon>
        <taxon>Acroporidae</taxon>
        <taxon>Acropora</taxon>
    </lineage>
</organism>
<dbReference type="AlphaFoldDB" id="A0AAD9QCY2"/>
<evidence type="ECO:0000313" key="2">
    <source>
        <dbReference type="Proteomes" id="UP001249851"/>
    </source>
</evidence>
<sequence length="173" mass="19260">METFDIAIHGVQIKGYHHFKINAPAGTPFTIQEEDSAYNPYALACYLANDVNSICKELRTKVMFSKSLKSYTLQDVKGSQIGRVQYFLNKAVRGMYHNGQISQMSGIVNGEPCLSTNPSSTQKFSRNKQAGGRACIPAILRIGPSIHAKLVLERICKTLCKCKNKEEMPVEML</sequence>
<protein>
    <submittedName>
        <fullName evidence="1">Uncharacterized protein</fullName>
    </submittedName>
</protein>
<dbReference type="Proteomes" id="UP001249851">
    <property type="component" value="Unassembled WGS sequence"/>
</dbReference>
<reference evidence="1" key="2">
    <citation type="journal article" date="2023" name="Science">
        <title>Genomic signatures of disease resistance in endangered staghorn corals.</title>
        <authorList>
            <person name="Vollmer S.V."/>
            <person name="Selwyn J.D."/>
            <person name="Despard B.A."/>
            <person name="Roesel C.L."/>
        </authorList>
    </citation>
    <scope>NUCLEOTIDE SEQUENCE</scope>
    <source>
        <strain evidence="1">K2</strain>
    </source>
</reference>
<keyword evidence="2" id="KW-1185">Reference proteome</keyword>
<evidence type="ECO:0000313" key="1">
    <source>
        <dbReference type="EMBL" id="KAK2558943.1"/>
    </source>
</evidence>
<accession>A0AAD9QCY2</accession>
<proteinExistence type="predicted"/>
<reference evidence="1" key="1">
    <citation type="journal article" date="2023" name="G3 (Bethesda)">
        <title>Whole genome assembly and annotation of the endangered Caribbean coral Acropora cervicornis.</title>
        <authorList>
            <person name="Selwyn J.D."/>
            <person name="Vollmer S.V."/>
        </authorList>
    </citation>
    <scope>NUCLEOTIDE SEQUENCE</scope>
    <source>
        <strain evidence="1">K2</strain>
    </source>
</reference>
<comment type="caution">
    <text evidence="1">The sequence shown here is derived from an EMBL/GenBank/DDBJ whole genome shotgun (WGS) entry which is preliminary data.</text>
</comment>